<protein>
    <recommendedName>
        <fullName evidence="4">DnaA N-terminal domain-containing protein</fullName>
    </recommendedName>
</protein>
<organism evidence="2 3">
    <name type="scientific">Sphingopyxis flava</name>
    <dbReference type="NCBI Taxonomy" id="1507287"/>
    <lineage>
        <taxon>Bacteria</taxon>
        <taxon>Pseudomonadati</taxon>
        <taxon>Pseudomonadota</taxon>
        <taxon>Alphaproteobacteria</taxon>
        <taxon>Sphingomonadales</taxon>
        <taxon>Sphingomonadaceae</taxon>
        <taxon>Sphingopyxis</taxon>
    </lineage>
</organism>
<keyword evidence="3" id="KW-1185">Reference proteome</keyword>
<feature type="compositionally biased region" description="Pro residues" evidence="1">
    <location>
        <begin position="111"/>
        <end position="123"/>
    </location>
</feature>
<dbReference type="EMBL" id="FUYP01000001">
    <property type="protein sequence ID" value="SKB27027.1"/>
    <property type="molecule type" value="Genomic_DNA"/>
</dbReference>
<proteinExistence type="predicted"/>
<evidence type="ECO:0000313" key="3">
    <source>
        <dbReference type="Proteomes" id="UP000190044"/>
    </source>
</evidence>
<dbReference type="RefSeq" id="WP_139375612.1">
    <property type="nucleotide sequence ID" value="NZ_FUYP01000001.1"/>
</dbReference>
<sequence>MSSETSAWAKEQVCGDRTVKAVLREIANWARPDGLVEFLSVKRIAAVIEVSPRTVQRCIAQLEEPTLEHPGRLGLLRRVERFREDGGQSACGFVLLGYQPPMGVVPRDNLSPPPDTMSPPPPDKMSGDPVTPVSPLKRDKILPPSEPNGSEAPTAKNDDSGELDGAAPRPKAHPLPEDWTAPPLRELGDVSRGLVMQWPSGAYETVAEQFRMHWAAASGRTSRKTNWAAAWAKWLITEHDRVMRAARAGTSFSSSAPATPLGPPPEQAPVAAKAAEDDRSAIVHNLLERALGSRTYARWIKPAAITFDDGGAVLTFSSDFQKSYAETNLGPAIAVALARSATPGEPSGIKFIVETPASPANQEALRDQRAA</sequence>
<evidence type="ECO:0000256" key="1">
    <source>
        <dbReference type="SAM" id="MobiDB-lite"/>
    </source>
</evidence>
<dbReference type="Proteomes" id="UP000190044">
    <property type="component" value="Unassembled WGS sequence"/>
</dbReference>
<feature type="region of interest" description="Disordered" evidence="1">
    <location>
        <begin position="349"/>
        <end position="371"/>
    </location>
</feature>
<name>A0A1T4ZWN9_9SPHN</name>
<reference evidence="3" key="1">
    <citation type="submission" date="2017-02" db="EMBL/GenBank/DDBJ databases">
        <authorList>
            <person name="Varghese N."/>
            <person name="Submissions S."/>
        </authorList>
    </citation>
    <scope>NUCLEOTIDE SEQUENCE [LARGE SCALE GENOMIC DNA]</scope>
    <source>
        <strain evidence="3">R11H</strain>
    </source>
</reference>
<dbReference type="AlphaFoldDB" id="A0A1T4ZWN9"/>
<evidence type="ECO:0008006" key="4">
    <source>
        <dbReference type="Google" id="ProtNLM"/>
    </source>
</evidence>
<feature type="region of interest" description="Disordered" evidence="1">
    <location>
        <begin position="104"/>
        <end position="184"/>
    </location>
</feature>
<dbReference type="OrthoDB" id="7445645at2"/>
<dbReference type="Gene3D" id="3.30.300.180">
    <property type="match status" value="1"/>
</dbReference>
<evidence type="ECO:0000313" key="2">
    <source>
        <dbReference type="EMBL" id="SKB27027.1"/>
    </source>
</evidence>
<gene>
    <name evidence="2" type="ORF">SAMN06295937_1001264</name>
</gene>
<accession>A0A1T4ZWN9</accession>
<dbReference type="InterPro" id="IPR038454">
    <property type="entry name" value="DnaA_N_sf"/>
</dbReference>